<dbReference type="AlphaFoldDB" id="A0A2N3X1Z9"/>
<dbReference type="EMBL" id="PJMY01000001">
    <property type="protein sequence ID" value="PKW00130.1"/>
    <property type="molecule type" value="Genomic_DNA"/>
</dbReference>
<sequence>MSIEAINWALRDAPIPDDRRDSSSLAIVLIGLANHADPDGRNAFPSLATLARYTRLSERSVRYALRHLQHLGLIAPADPGIVAAHVRRADRRPNGYDLSMTTEPRQTASDDLPPTDRGQRLPPVSRHEGQNTTARAANNAAARGKHCPRNIPKPSMNRPNPRTNLRSEPIRPVPPPCGQCDARPGDPIGTRSTTDCDGNVRRCPLCHPAEIQRRDAECGPADDLVNHSSARRSRVARVVNASTADRGKRPPSVTSVPIGGPYGQP</sequence>
<feature type="compositionally biased region" description="Polar residues" evidence="1">
    <location>
        <begin position="99"/>
        <end position="109"/>
    </location>
</feature>
<dbReference type="OrthoDB" id="3692312at2"/>
<dbReference type="Pfam" id="PF13730">
    <property type="entry name" value="HTH_36"/>
    <property type="match status" value="1"/>
</dbReference>
<reference evidence="2 3" key="1">
    <citation type="submission" date="2017-12" db="EMBL/GenBank/DDBJ databases">
        <title>Sequencing the genomes of 1000 Actinobacteria strains.</title>
        <authorList>
            <person name="Klenk H.-P."/>
        </authorList>
    </citation>
    <scope>NUCLEOTIDE SEQUENCE [LARGE SCALE GENOMIC DNA]</scope>
    <source>
        <strain evidence="2 3">DSM 45165</strain>
    </source>
</reference>
<dbReference type="InterPro" id="IPR036388">
    <property type="entry name" value="WH-like_DNA-bd_sf"/>
</dbReference>
<organism evidence="2 3">
    <name type="scientific">Amycolatopsis echigonensis</name>
    <dbReference type="NCBI Taxonomy" id="2576905"/>
    <lineage>
        <taxon>Bacteria</taxon>
        <taxon>Bacillati</taxon>
        <taxon>Actinomycetota</taxon>
        <taxon>Actinomycetes</taxon>
        <taxon>Pseudonocardiales</taxon>
        <taxon>Pseudonocardiaceae</taxon>
        <taxon>Amycolatopsis</taxon>
    </lineage>
</organism>
<accession>A0A2N3X1Z9</accession>
<feature type="region of interest" description="Disordered" evidence="1">
    <location>
        <begin position="219"/>
        <end position="265"/>
    </location>
</feature>
<dbReference type="Gene3D" id="1.10.10.10">
    <property type="entry name" value="Winged helix-like DNA-binding domain superfamily/Winged helix DNA-binding domain"/>
    <property type="match status" value="1"/>
</dbReference>
<evidence type="ECO:0000313" key="2">
    <source>
        <dbReference type="EMBL" id="PKW00130.1"/>
    </source>
</evidence>
<feature type="compositionally biased region" description="Low complexity" evidence="1">
    <location>
        <begin position="131"/>
        <end position="142"/>
    </location>
</feature>
<name>A0A2N3X1Z9_9PSEU</name>
<comment type="caution">
    <text evidence="2">The sequence shown here is derived from an EMBL/GenBank/DDBJ whole genome shotgun (WGS) entry which is preliminary data.</text>
</comment>
<dbReference type="Proteomes" id="UP000233750">
    <property type="component" value="Unassembled WGS sequence"/>
</dbReference>
<protein>
    <submittedName>
        <fullName evidence="2">Helix-turn-helix protein</fullName>
    </submittedName>
</protein>
<evidence type="ECO:0000256" key="1">
    <source>
        <dbReference type="SAM" id="MobiDB-lite"/>
    </source>
</evidence>
<gene>
    <name evidence="2" type="ORF">ATK30_0214</name>
</gene>
<evidence type="ECO:0000313" key="3">
    <source>
        <dbReference type="Proteomes" id="UP000233750"/>
    </source>
</evidence>
<dbReference type="RefSeq" id="WP_101433843.1">
    <property type="nucleotide sequence ID" value="NZ_PJMY01000001.1"/>
</dbReference>
<proteinExistence type="predicted"/>
<feature type="region of interest" description="Disordered" evidence="1">
    <location>
        <begin position="92"/>
        <end position="175"/>
    </location>
</feature>
<keyword evidence="3" id="KW-1185">Reference proteome</keyword>
<feature type="compositionally biased region" description="Polar residues" evidence="1">
    <location>
        <begin position="157"/>
        <end position="166"/>
    </location>
</feature>